<sequence length="602" mass="69473">MDIELQKRINDVIEHLQSMMSETVDYQLMDPIAKMMLVALLYETQKIRDYIESIDQKLIDRFCESFIPMRQIEAMPAIALVSPVFKKNKDCSCIQTESGTSFSYKSKANKATINYLPLFKNTLIPCEDIYVLTQNRLTFKEHTYDVSMEHPNKLWIGIQTKAEIESLDGFSIFLQKTDNVYPKTISVVGGSSESIEFSTMNRMEDIEMLEPFDAQQVSGRFLSVIEYWQEILQELPGGILLCITDKTHNRDIFRKRSYPRIFQNWLESDILNCFNEDTLWLQIEFPDNYIINDDCKVIANVIPVVNIDVNSVTLTQAAPVAKLQRQEDSFFITVLETSNAAQKQGFSMSSEEFVIRDFDAHCYHNGDLYRDIRNLYNHFVEDYYAFIEYNNLKDGQDIKRLKELVNKIAKSVGEKNDKFKYDSGTYVMKNIKQTITSSVTKVSFLTTQGALGNMLDVTAGTDMTSKLECKKLPVIENNVPVIVSAIGGKDKANADQRYELIRYYTLTNDRLYTKMDIEAFVRKELISIYGKEEFKRIFIKIHIEGAAGQASVQRGLYIDIEFKDKKNYDIALNKNIELSFKRTIENNSCILMPIKIGLYCIE</sequence>
<name>A0ABX2AP73_9BACT</name>
<proteinExistence type="predicted"/>
<protein>
    <recommendedName>
        <fullName evidence="3">Type VI secretion system baseplate subunit TssF</fullName>
    </recommendedName>
</protein>
<organism evidence="1 2">
    <name type="scientific">Xylanibacter muris</name>
    <dbReference type="NCBI Taxonomy" id="2736290"/>
    <lineage>
        <taxon>Bacteria</taxon>
        <taxon>Pseudomonadati</taxon>
        <taxon>Bacteroidota</taxon>
        <taxon>Bacteroidia</taxon>
        <taxon>Bacteroidales</taxon>
        <taxon>Prevotellaceae</taxon>
        <taxon>Xylanibacter</taxon>
    </lineage>
</organism>
<dbReference type="EMBL" id="JABKKF010000003">
    <property type="protein sequence ID" value="NPD91721.1"/>
    <property type="molecule type" value="Genomic_DNA"/>
</dbReference>
<gene>
    <name evidence="1" type="ORF">HPS56_05030</name>
</gene>
<comment type="caution">
    <text evidence="1">The sequence shown here is derived from an EMBL/GenBank/DDBJ whole genome shotgun (WGS) entry which is preliminary data.</text>
</comment>
<reference evidence="1 2" key="1">
    <citation type="submission" date="2020-05" db="EMBL/GenBank/DDBJ databases">
        <title>Distinct polysaccharide utilization as determinants for interspecies competition between intestinal Prevotella spp.</title>
        <authorList>
            <person name="Galvez E.J.C."/>
            <person name="Iljazovic A."/>
            <person name="Strowig T."/>
        </authorList>
    </citation>
    <scope>NUCLEOTIDE SEQUENCE [LARGE SCALE GENOMIC DNA]</scope>
    <source>
        <strain evidence="1 2">PMUR</strain>
    </source>
</reference>
<evidence type="ECO:0000313" key="1">
    <source>
        <dbReference type="EMBL" id="NPD91721.1"/>
    </source>
</evidence>
<keyword evidence="2" id="KW-1185">Reference proteome</keyword>
<evidence type="ECO:0000313" key="2">
    <source>
        <dbReference type="Proteomes" id="UP000714420"/>
    </source>
</evidence>
<dbReference type="Proteomes" id="UP000714420">
    <property type="component" value="Unassembled WGS sequence"/>
</dbReference>
<accession>A0ABX2AP73</accession>
<evidence type="ECO:0008006" key="3">
    <source>
        <dbReference type="Google" id="ProtNLM"/>
    </source>
</evidence>
<dbReference type="RefSeq" id="WP_172274847.1">
    <property type="nucleotide sequence ID" value="NZ_CASGMU010000005.1"/>
</dbReference>